<dbReference type="EMBL" id="LAVV01008613">
    <property type="protein sequence ID" value="KNZ52371.1"/>
    <property type="molecule type" value="Genomic_DNA"/>
</dbReference>
<protein>
    <submittedName>
        <fullName evidence="1">Uncharacterized protein</fullName>
    </submittedName>
</protein>
<reference evidence="1 2" key="1">
    <citation type="submission" date="2015-08" db="EMBL/GenBank/DDBJ databases">
        <title>Next Generation Sequencing and Analysis of the Genome of Puccinia sorghi L Schw, the Causal Agent of Maize Common Rust.</title>
        <authorList>
            <person name="Rochi L."/>
            <person name="Burguener G."/>
            <person name="Darino M."/>
            <person name="Turjanski A."/>
            <person name="Kreff E."/>
            <person name="Dieguez M.J."/>
            <person name="Sacco F."/>
        </authorList>
    </citation>
    <scope>NUCLEOTIDE SEQUENCE [LARGE SCALE GENOMIC DNA]</scope>
    <source>
        <strain evidence="1 2">RO10H11247</strain>
    </source>
</reference>
<dbReference type="VEuPathDB" id="FungiDB:VP01_35g5"/>
<dbReference type="AlphaFoldDB" id="A0A0L6UV24"/>
<evidence type="ECO:0000313" key="1">
    <source>
        <dbReference type="EMBL" id="KNZ52371.1"/>
    </source>
</evidence>
<gene>
    <name evidence="1" type="ORF">VP01_35g5</name>
</gene>
<dbReference type="Proteomes" id="UP000037035">
    <property type="component" value="Unassembled WGS sequence"/>
</dbReference>
<sequence length="441" mass="50453">MVFINLPVSPYPSPCQMRCSVFSSFISSSFFFVCRYIWISVDRSGLYMPEWTTVSFYHHYLHTYIKKKCYELSKEASVGGARCVQGTHVLLPVRLLRRAGMCGHADTYLVGWIRPVHGGPFQFSQQTWPMYLLFPLPSLQKRKNSTVLFFTLLKAKMHITNWSCQIHGSICWNLFFFYSSLNSLLPSPSSISLLIIPVSVAYEPVSVSYSQSILVLRNGVIDCFFCDVIHVYIGSIDTRNFIIGSFLLFPPVELVQESDKKSNIIRVQHCMHSVWEQLSCGANDFNHCLDSGPGDIKSVCKPKERLGSSSAPAVFKKHNLLFQPMPISLPSHPQAYHHHHCQNYLHQGWFHFYYNFWSPHQQIIPLPKKIPPCLLTWMDGIYIYHGTRIPSLPNTPFCLDMTSIYSTGVLKKQNMVFFPFSTVKSTCPLVCLISSVVKYGR</sequence>
<organism evidence="1 2">
    <name type="scientific">Puccinia sorghi</name>
    <dbReference type="NCBI Taxonomy" id="27349"/>
    <lineage>
        <taxon>Eukaryota</taxon>
        <taxon>Fungi</taxon>
        <taxon>Dikarya</taxon>
        <taxon>Basidiomycota</taxon>
        <taxon>Pucciniomycotina</taxon>
        <taxon>Pucciniomycetes</taxon>
        <taxon>Pucciniales</taxon>
        <taxon>Pucciniaceae</taxon>
        <taxon>Puccinia</taxon>
    </lineage>
</organism>
<proteinExistence type="predicted"/>
<name>A0A0L6UV24_9BASI</name>
<evidence type="ECO:0000313" key="2">
    <source>
        <dbReference type="Proteomes" id="UP000037035"/>
    </source>
</evidence>
<comment type="caution">
    <text evidence="1">The sequence shown here is derived from an EMBL/GenBank/DDBJ whole genome shotgun (WGS) entry which is preliminary data.</text>
</comment>
<keyword evidence="2" id="KW-1185">Reference proteome</keyword>
<accession>A0A0L6UV24</accession>